<gene>
    <name evidence="1" type="ORF">E6A55_32745</name>
</gene>
<evidence type="ECO:0000313" key="1">
    <source>
        <dbReference type="EMBL" id="QCC05374.1"/>
    </source>
</evidence>
<organism evidence="1 2">
    <name type="scientific">Cupriavidus necator (strain ATCC 17699 / DSM 428 / KCTC 22496 / NCIMB 10442 / H16 / Stanier 337)</name>
    <name type="common">Ralstonia eutropha</name>
    <dbReference type="NCBI Taxonomy" id="381666"/>
    <lineage>
        <taxon>Bacteria</taxon>
        <taxon>Pseudomonadati</taxon>
        <taxon>Pseudomonadota</taxon>
        <taxon>Betaproteobacteria</taxon>
        <taxon>Burkholderiales</taxon>
        <taxon>Burkholderiaceae</taxon>
        <taxon>Cupriavidus</taxon>
    </lineage>
</organism>
<dbReference type="RefSeq" id="WP_082236118.1">
    <property type="nucleotide sequence ID" value="NC_005241.1"/>
</dbReference>
<reference evidence="1 2" key="1">
    <citation type="submission" date="2019-04" db="EMBL/GenBank/DDBJ databases">
        <title>Long-read de novo sequencing of Cupriavidus necator H16.</title>
        <authorList>
            <person name="Little G.T."/>
            <person name="Ehsaan M."/>
            <person name="Arenas-Lopez C."/>
            <person name="Jawed K."/>
            <person name="Winzer K."/>
            <person name="Kovacs K."/>
            <person name="Malys N."/>
            <person name="Minton N.P."/>
        </authorList>
    </citation>
    <scope>NUCLEOTIDE SEQUENCE [LARGE SCALE GENOMIC DNA]</scope>
    <source>
        <strain evidence="1 2">H16</strain>
        <plasmid evidence="2">phg1</plasmid>
    </source>
</reference>
<accession>A0AAE5ZMV8</accession>
<keyword evidence="1" id="KW-0614">Plasmid</keyword>
<dbReference type="InterPro" id="IPR047677">
    <property type="entry name" value="GDCCVxC"/>
</dbReference>
<dbReference type="EMBL" id="CP039289">
    <property type="protein sequence ID" value="QCC05374.1"/>
    <property type="molecule type" value="Genomic_DNA"/>
</dbReference>
<geneLocation type="plasmid" evidence="2">
    <name>phg1</name>
</geneLocation>
<name>A0AAE5ZMV8_CUPNH</name>
<evidence type="ECO:0000313" key="2">
    <source>
        <dbReference type="Proteomes" id="UP000296079"/>
    </source>
</evidence>
<sequence length="75" mass="8227">MSKILLESTLTCPHCGCVKKEVMPTNACQFYYECGHCGAVMRPRRGDCCVFCSYGTVKCPPIQQKKGCCVSLRGA</sequence>
<dbReference type="NCBIfam" id="NF041374">
    <property type="entry name" value="GDCCVxC"/>
    <property type="match status" value="1"/>
</dbReference>
<dbReference type="AlphaFoldDB" id="A0AAE5ZMV8"/>
<protein>
    <submittedName>
        <fullName evidence="1">Uncharacterized protein</fullName>
    </submittedName>
</protein>
<dbReference type="Proteomes" id="UP000296079">
    <property type="component" value="Plasmid pHG1"/>
</dbReference>
<proteinExistence type="predicted"/>